<keyword evidence="3" id="KW-1185">Reference proteome</keyword>
<organism evidence="2 3">
    <name type="scientific">Gracilibacillus halotolerans</name>
    <dbReference type="NCBI Taxonomy" id="74386"/>
    <lineage>
        <taxon>Bacteria</taxon>
        <taxon>Bacillati</taxon>
        <taxon>Bacillota</taxon>
        <taxon>Bacilli</taxon>
        <taxon>Bacillales</taxon>
        <taxon>Bacillaceae</taxon>
        <taxon>Gracilibacillus</taxon>
    </lineage>
</organism>
<dbReference type="RefSeq" id="WP_184245371.1">
    <property type="nucleotide sequence ID" value="NZ_BAAACU010000002.1"/>
</dbReference>
<sequence length="438" mass="50585">MQANIKEFAWTLGRGVVEGLLFFPILLMIGIYTIGQQSSVYLLGILFCLFVIAYVVRKMVDARRLLAFVLMGIVVLASLLLIGGIVGKVILLLLGVVVAFRGIQHAENEWEDIMPVNILWGVGVSVYFVTYLIFLYMERLSDYTNWVGYAGFVYIVITMLITNRRHLDSEASSGNEKKTVSSPIKRLNYAFLIGTIFIVFLLTNFSIVQSAIYHFFRSIIQSLARLMELLGGEESSQTPPPPADLTAMELPIEEDLEPSAFAAFLDMLAIIFGIIVAVILVLLALSIFIKKVRDFVKRVFQWIWNTVRTIFTRNTLVETESEYNDEKESVFDWKKWRNERGNAMKQRWQRLTRQKPKWDTMQPAEQVRYLIRSTIGDVKQRGKWRSSLTVRELLNIQEASSDELRDWYNRVRYGDGDLTSEEVNQLRVIREELYQREK</sequence>
<feature type="transmembrane region" description="Helical" evidence="1">
    <location>
        <begin position="118"/>
        <end position="137"/>
    </location>
</feature>
<proteinExistence type="predicted"/>
<feature type="transmembrane region" description="Helical" evidence="1">
    <location>
        <begin position="143"/>
        <end position="162"/>
    </location>
</feature>
<reference evidence="2 3" key="1">
    <citation type="submission" date="2020-08" db="EMBL/GenBank/DDBJ databases">
        <title>Genomic Encyclopedia of Type Strains, Phase IV (KMG-IV): sequencing the most valuable type-strain genomes for metagenomic binning, comparative biology and taxonomic classification.</title>
        <authorList>
            <person name="Goeker M."/>
        </authorList>
    </citation>
    <scope>NUCLEOTIDE SEQUENCE [LARGE SCALE GENOMIC DNA]</scope>
    <source>
        <strain evidence="2 3">DSM 11805</strain>
    </source>
</reference>
<feature type="transmembrane region" description="Helical" evidence="1">
    <location>
        <begin position="260"/>
        <end position="289"/>
    </location>
</feature>
<keyword evidence="1" id="KW-0812">Transmembrane</keyword>
<keyword evidence="1" id="KW-0472">Membrane</keyword>
<evidence type="ECO:0008006" key="4">
    <source>
        <dbReference type="Google" id="ProtNLM"/>
    </source>
</evidence>
<protein>
    <recommendedName>
        <fullName evidence="4">DUF4129 domain-containing protein</fullName>
    </recommendedName>
</protein>
<name>A0A841RE70_9BACI</name>
<keyword evidence="1" id="KW-1133">Transmembrane helix</keyword>
<dbReference type="AlphaFoldDB" id="A0A841RE70"/>
<feature type="transmembrane region" description="Helical" evidence="1">
    <location>
        <begin position="40"/>
        <end position="56"/>
    </location>
</feature>
<feature type="transmembrane region" description="Helical" evidence="1">
    <location>
        <begin position="187"/>
        <end position="208"/>
    </location>
</feature>
<comment type="caution">
    <text evidence="2">The sequence shown here is derived from an EMBL/GenBank/DDBJ whole genome shotgun (WGS) entry which is preliminary data.</text>
</comment>
<dbReference type="EMBL" id="JACHON010000002">
    <property type="protein sequence ID" value="MBB6512300.1"/>
    <property type="molecule type" value="Genomic_DNA"/>
</dbReference>
<evidence type="ECO:0000256" key="1">
    <source>
        <dbReference type="SAM" id="Phobius"/>
    </source>
</evidence>
<feature type="transmembrane region" description="Helical" evidence="1">
    <location>
        <begin position="65"/>
        <end position="83"/>
    </location>
</feature>
<feature type="transmembrane region" description="Helical" evidence="1">
    <location>
        <begin position="12"/>
        <end position="34"/>
    </location>
</feature>
<evidence type="ECO:0000313" key="3">
    <source>
        <dbReference type="Proteomes" id="UP000572212"/>
    </source>
</evidence>
<accession>A0A841RE70</accession>
<evidence type="ECO:0000313" key="2">
    <source>
        <dbReference type="EMBL" id="MBB6512300.1"/>
    </source>
</evidence>
<dbReference type="Proteomes" id="UP000572212">
    <property type="component" value="Unassembled WGS sequence"/>
</dbReference>
<gene>
    <name evidence="2" type="ORF">GGQ92_001081</name>
</gene>